<reference evidence="1" key="1">
    <citation type="submission" date="2021-06" db="EMBL/GenBank/DDBJ databases">
        <authorList>
            <person name="Kallberg Y."/>
            <person name="Tangrot J."/>
            <person name="Rosling A."/>
        </authorList>
    </citation>
    <scope>NUCLEOTIDE SEQUENCE</scope>
    <source>
        <strain evidence="1">CL551</strain>
    </source>
</reference>
<organism evidence="1 2">
    <name type="scientific">Acaulospora morrowiae</name>
    <dbReference type="NCBI Taxonomy" id="94023"/>
    <lineage>
        <taxon>Eukaryota</taxon>
        <taxon>Fungi</taxon>
        <taxon>Fungi incertae sedis</taxon>
        <taxon>Mucoromycota</taxon>
        <taxon>Glomeromycotina</taxon>
        <taxon>Glomeromycetes</taxon>
        <taxon>Diversisporales</taxon>
        <taxon>Acaulosporaceae</taxon>
        <taxon>Acaulospora</taxon>
    </lineage>
</organism>
<accession>A0A9N9I0I7</accession>
<evidence type="ECO:0000313" key="1">
    <source>
        <dbReference type="EMBL" id="CAG8714283.1"/>
    </source>
</evidence>
<proteinExistence type="predicted"/>
<dbReference type="Proteomes" id="UP000789342">
    <property type="component" value="Unassembled WGS sequence"/>
</dbReference>
<feature type="non-terminal residue" evidence="1">
    <location>
        <position position="1"/>
    </location>
</feature>
<comment type="caution">
    <text evidence="1">The sequence shown here is derived from an EMBL/GenBank/DDBJ whole genome shotgun (WGS) entry which is preliminary data.</text>
</comment>
<sequence length="81" mass="8815">NSHVAIKAKEYLGPFTDSYIKPPLNTAHEIFNEGLSKGQDITGRATNAIWDVKNKFTKAAGGQTTYTNGNISPAFNENTLD</sequence>
<keyword evidence="2" id="KW-1185">Reference proteome</keyword>
<evidence type="ECO:0000313" key="2">
    <source>
        <dbReference type="Proteomes" id="UP000789342"/>
    </source>
</evidence>
<dbReference type="EMBL" id="CAJVPV010020320">
    <property type="protein sequence ID" value="CAG8714283.1"/>
    <property type="molecule type" value="Genomic_DNA"/>
</dbReference>
<gene>
    <name evidence="1" type="ORF">AMORRO_LOCUS12895</name>
</gene>
<protein>
    <submittedName>
        <fullName evidence="1">11412_t:CDS:1</fullName>
    </submittedName>
</protein>
<dbReference type="AlphaFoldDB" id="A0A9N9I0I7"/>
<name>A0A9N9I0I7_9GLOM</name>